<comment type="caution">
    <text evidence="2">The sequence shown here is derived from an EMBL/GenBank/DDBJ whole genome shotgun (WGS) entry which is preliminary data.</text>
</comment>
<sequence length="258" mass="28984">MTRTTPEVASPPNFSSTPAGGRLAPYVGLTVQQARKHSESLVESGLEPITLQPRSRVLITRPPRFREAAAFGHRGHKVTFLMNNLITPYREPTSSFSEQNTGGDRPLSLFCWQIDLFFANGLRVWSGSARKTQRGNRRNRRRISGHRVLCQILVNLDESEETIFGIMPVCQFVNMISRMERASRMKIEILTDSDFTKKNEMNNKSLLESTSSAETAPLQDIVCGVNHPPPPGAVFPPGKEEDADEIMRWEKEQEVSMG</sequence>
<dbReference type="AlphaFoldDB" id="A0A4Y2H7X2"/>
<proteinExistence type="predicted"/>
<accession>A0A4Y2H7X2</accession>
<evidence type="ECO:0000313" key="2">
    <source>
        <dbReference type="EMBL" id="GBM62392.1"/>
    </source>
</evidence>
<keyword evidence="3" id="KW-1185">Reference proteome</keyword>
<protein>
    <submittedName>
        <fullName evidence="2">Uncharacterized protein</fullName>
    </submittedName>
</protein>
<dbReference type="EMBL" id="BGPR01001814">
    <property type="protein sequence ID" value="GBM62392.1"/>
    <property type="molecule type" value="Genomic_DNA"/>
</dbReference>
<feature type="region of interest" description="Disordered" evidence="1">
    <location>
        <begin position="1"/>
        <end position="21"/>
    </location>
</feature>
<reference evidence="2 3" key="1">
    <citation type="journal article" date="2019" name="Sci. Rep.">
        <title>Orb-weaving spider Araneus ventricosus genome elucidates the spidroin gene catalogue.</title>
        <authorList>
            <person name="Kono N."/>
            <person name="Nakamura H."/>
            <person name="Ohtoshi R."/>
            <person name="Moran D.A.P."/>
            <person name="Shinohara A."/>
            <person name="Yoshida Y."/>
            <person name="Fujiwara M."/>
            <person name="Mori M."/>
            <person name="Tomita M."/>
            <person name="Arakawa K."/>
        </authorList>
    </citation>
    <scope>NUCLEOTIDE SEQUENCE [LARGE SCALE GENOMIC DNA]</scope>
</reference>
<dbReference type="Proteomes" id="UP000499080">
    <property type="component" value="Unassembled WGS sequence"/>
</dbReference>
<evidence type="ECO:0000313" key="3">
    <source>
        <dbReference type="Proteomes" id="UP000499080"/>
    </source>
</evidence>
<name>A0A4Y2H7X2_ARAVE</name>
<evidence type="ECO:0000256" key="1">
    <source>
        <dbReference type="SAM" id="MobiDB-lite"/>
    </source>
</evidence>
<organism evidence="2 3">
    <name type="scientific">Araneus ventricosus</name>
    <name type="common">Orbweaver spider</name>
    <name type="synonym">Epeira ventricosa</name>
    <dbReference type="NCBI Taxonomy" id="182803"/>
    <lineage>
        <taxon>Eukaryota</taxon>
        <taxon>Metazoa</taxon>
        <taxon>Ecdysozoa</taxon>
        <taxon>Arthropoda</taxon>
        <taxon>Chelicerata</taxon>
        <taxon>Arachnida</taxon>
        <taxon>Araneae</taxon>
        <taxon>Araneomorphae</taxon>
        <taxon>Entelegynae</taxon>
        <taxon>Araneoidea</taxon>
        <taxon>Araneidae</taxon>
        <taxon>Araneus</taxon>
    </lineage>
</organism>
<gene>
    <name evidence="2" type="ORF">AVEN_228925_1</name>
</gene>
<feature type="compositionally biased region" description="Polar residues" evidence="1">
    <location>
        <begin position="1"/>
        <end position="18"/>
    </location>
</feature>